<dbReference type="Pfam" id="PF26541">
    <property type="entry name" value="MafI2"/>
    <property type="match status" value="1"/>
</dbReference>
<protein>
    <submittedName>
        <fullName evidence="1">Uncharacterized protein</fullName>
    </submittedName>
</protein>
<dbReference type="AlphaFoldDB" id="A0A1G6KQD9"/>
<dbReference type="Proteomes" id="UP000243468">
    <property type="component" value="Unassembled WGS sequence"/>
</dbReference>
<evidence type="ECO:0000313" key="1">
    <source>
        <dbReference type="EMBL" id="SDC33270.1"/>
    </source>
</evidence>
<proteinExistence type="predicted"/>
<reference evidence="2" key="1">
    <citation type="submission" date="2016-09" db="EMBL/GenBank/DDBJ databases">
        <authorList>
            <person name="Varghese N."/>
            <person name="Submissions S."/>
        </authorList>
    </citation>
    <scope>NUCLEOTIDE SEQUENCE [LARGE SCALE GENOMIC DNA]</scope>
    <source>
        <strain evidence="2">ANC 4667</strain>
    </source>
</reference>
<gene>
    <name evidence="1" type="ORF">SAMN05421732_105101</name>
</gene>
<dbReference type="EMBL" id="FMYO01000005">
    <property type="protein sequence ID" value="SDC33270.1"/>
    <property type="molecule type" value="Genomic_DNA"/>
</dbReference>
<keyword evidence="2" id="KW-1185">Reference proteome</keyword>
<dbReference type="OrthoDB" id="5683477at2"/>
<organism evidence="1 2">
    <name type="scientific">Acinetobacter kookii</name>
    <dbReference type="NCBI Taxonomy" id="1226327"/>
    <lineage>
        <taxon>Bacteria</taxon>
        <taxon>Pseudomonadati</taxon>
        <taxon>Pseudomonadota</taxon>
        <taxon>Gammaproteobacteria</taxon>
        <taxon>Moraxellales</taxon>
        <taxon>Moraxellaceae</taxon>
        <taxon>Acinetobacter</taxon>
    </lineage>
</organism>
<name>A0A1G6KQD9_9GAMM</name>
<evidence type="ECO:0000313" key="2">
    <source>
        <dbReference type="Proteomes" id="UP000243468"/>
    </source>
</evidence>
<dbReference type="InterPro" id="IPR058702">
    <property type="entry name" value="MafI2-like"/>
</dbReference>
<dbReference type="RefSeq" id="WP_092819793.1">
    <property type="nucleotide sequence ID" value="NZ_BAABKJ010000015.1"/>
</dbReference>
<accession>A0A1G6KQD9</accession>
<sequence>MNDDLLILRLAVQNSLIGCVTSELRAVYVKIENKIIYFKMVFDGEISDYWYETGSEIGTEIVSHFSDYSINEDFIRKDYPEKLDYPEFICLYKRYEL</sequence>